<organism evidence="7 8">
    <name type="scientific">Candidatus Odyssella acanthamoebae</name>
    <dbReference type="NCBI Taxonomy" id="91604"/>
    <lineage>
        <taxon>Bacteria</taxon>
        <taxon>Pseudomonadati</taxon>
        <taxon>Pseudomonadota</taxon>
        <taxon>Alphaproteobacteria</taxon>
        <taxon>Holosporales</taxon>
        <taxon>Candidatus Paracaedibacteraceae</taxon>
        <taxon>Candidatus Odyssella</taxon>
    </lineage>
</organism>
<dbReference type="HOGENOM" id="CLU_084441_0_0_5"/>
<dbReference type="InterPro" id="IPR029479">
    <property type="entry name" value="Nitroreductase"/>
</dbReference>
<dbReference type="InterPro" id="IPR000415">
    <property type="entry name" value="Nitroreductase-like"/>
</dbReference>
<dbReference type="GO" id="GO:0016491">
    <property type="term" value="F:oxidoreductase activity"/>
    <property type="evidence" value="ECO:0007669"/>
    <property type="project" value="UniProtKB-UniRule"/>
</dbReference>
<accession>A0A077AX61</accession>
<keyword evidence="8" id="KW-1185">Reference proteome</keyword>
<dbReference type="PANTHER" id="PTHR43543">
    <property type="entry name" value="MALONIC SEMIALDEHYDE REDUCTASE RUTE-RELATED"/>
    <property type="match status" value="1"/>
</dbReference>
<dbReference type="RefSeq" id="WP_038466413.1">
    <property type="nucleotide sequence ID" value="NZ_CP008941.1"/>
</dbReference>
<dbReference type="CDD" id="cd02148">
    <property type="entry name" value="RutE-like"/>
    <property type="match status" value="1"/>
</dbReference>
<dbReference type="Gene3D" id="3.40.109.10">
    <property type="entry name" value="NADH Oxidase"/>
    <property type="match status" value="1"/>
</dbReference>
<evidence type="ECO:0000313" key="7">
    <source>
        <dbReference type="EMBL" id="AIK97186.1"/>
    </source>
</evidence>
<sequence>MINQDALNQLFIEARTHSAWQDKKVSEDTLRQVFDLAKMAPTSANCSPLRLVFVQSQAAKEKLKPCLAPGNIDKTMAAPVTAIIASDMEFYEQLPMLFPHADARSWFVGNQELIEKTAVVNGSLQAAYFILAARACGLDCGPMSGFDNVQVDEAFFKGTSFQSNILCNLGYGEATALFPRSPRFDFADVCRID</sequence>
<proteinExistence type="inferred from homology"/>
<keyword evidence="5" id="KW-0520">NAD</keyword>
<reference evidence="7 8" key="1">
    <citation type="submission" date="2014-07" db="EMBL/GenBank/DDBJ databases">
        <title>Comparative genomic insights into amoeba endosymbionts belonging to the families of Holosporaceae and Candidatus Midichloriaceae within Rickettsiales.</title>
        <authorList>
            <person name="Wang Z."/>
            <person name="Wu M."/>
        </authorList>
    </citation>
    <scope>NUCLEOTIDE SEQUENCE [LARGE SCALE GENOMIC DNA]</scope>
    <source>
        <strain evidence="7">PRA3</strain>
    </source>
</reference>
<dbReference type="STRING" id="91604.ID47_11275"/>
<dbReference type="EC" id="1.-.-.-" evidence="5"/>
<dbReference type="Pfam" id="PF00881">
    <property type="entry name" value="Nitroreductase"/>
    <property type="match status" value="1"/>
</dbReference>
<evidence type="ECO:0000313" key="8">
    <source>
        <dbReference type="Proteomes" id="UP000028926"/>
    </source>
</evidence>
<keyword evidence="3 5" id="KW-0521">NADP</keyword>
<feature type="domain" description="Nitroreductase" evidence="6">
    <location>
        <begin position="15"/>
        <end position="155"/>
    </location>
</feature>
<dbReference type="InterPro" id="IPR050461">
    <property type="entry name" value="Nitroreductase_HadB/RutE"/>
</dbReference>
<dbReference type="Proteomes" id="UP000028926">
    <property type="component" value="Chromosome"/>
</dbReference>
<comment type="similarity">
    <text evidence="5">Belongs to the nitroreductase family. HadB/RutE subfamily.</text>
</comment>
<evidence type="ECO:0000256" key="5">
    <source>
        <dbReference type="HAMAP-Rule" id="MF_01204"/>
    </source>
</evidence>
<dbReference type="PANTHER" id="PTHR43543:SF1">
    <property type="entry name" value="MALONIC SEMIALDEHYDE REDUCTASE RUTE-RELATED"/>
    <property type="match status" value="1"/>
</dbReference>
<evidence type="ECO:0000259" key="6">
    <source>
        <dbReference type="Pfam" id="PF00881"/>
    </source>
</evidence>
<evidence type="ECO:0000256" key="4">
    <source>
        <dbReference type="ARBA" id="ARBA00023002"/>
    </source>
</evidence>
<evidence type="ECO:0000256" key="1">
    <source>
        <dbReference type="ARBA" id="ARBA00022630"/>
    </source>
</evidence>
<dbReference type="SUPFAM" id="SSF55469">
    <property type="entry name" value="FMN-dependent nitroreductase-like"/>
    <property type="match status" value="1"/>
</dbReference>
<gene>
    <name evidence="7" type="ORF">ID47_11275</name>
</gene>
<keyword evidence="2 5" id="KW-0288">FMN</keyword>
<dbReference type="EMBL" id="CP008941">
    <property type="protein sequence ID" value="AIK97186.1"/>
    <property type="molecule type" value="Genomic_DNA"/>
</dbReference>
<keyword evidence="4 5" id="KW-0560">Oxidoreductase</keyword>
<dbReference type="OrthoDB" id="9784375at2"/>
<evidence type="ECO:0000256" key="2">
    <source>
        <dbReference type="ARBA" id="ARBA00022643"/>
    </source>
</evidence>
<dbReference type="NCBIfam" id="NF003768">
    <property type="entry name" value="PRK05365.1"/>
    <property type="match status" value="1"/>
</dbReference>
<protein>
    <recommendedName>
        <fullName evidence="5">Putative NADH dehydrogenase/NAD(P)H nitroreductase ID47_11275</fullName>
        <ecNumber evidence="5">1.-.-.-</ecNumber>
    </recommendedName>
</protein>
<dbReference type="HAMAP" id="MF_01204">
    <property type="entry name" value="Oxidoreductase_RutE_HadB"/>
    <property type="match status" value="1"/>
</dbReference>
<dbReference type="eggNOG" id="COG0778">
    <property type="taxonomic scope" value="Bacteria"/>
</dbReference>
<dbReference type="KEGG" id="paca:ID47_11275"/>
<name>A0A077AX61_9PROT</name>
<dbReference type="AlphaFoldDB" id="A0A077AX61"/>
<evidence type="ECO:0000256" key="3">
    <source>
        <dbReference type="ARBA" id="ARBA00022857"/>
    </source>
</evidence>
<dbReference type="InterPro" id="IPR023936">
    <property type="entry name" value="RutE-like"/>
</dbReference>
<comment type="cofactor">
    <cofactor evidence="5">
        <name>FMN</name>
        <dbReference type="ChEBI" id="CHEBI:58210"/>
    </cofactor>
</comment>
<keyword evidence="1 5" id="KW-0285">Flavoprotein</keyword>